<gene>
    <name evidence="4" type="ORF">GWC95_06675</name>
</gene>
<sequence length="172" mass="18965">MSIPNFSVATETDIPALEQLVNSAYRGEHSKKGWTTEADLLGGIRTDANGLKNMMSEPAAVILTYTGEQGLLQGCVFLKQKANKLYLGMLTVDPELQAQGIGKKLLSAAEEYARQKNCDGITMTVISVRHKLIAWYERHGYRKTGATEPFPADPSFGLPKQELEFVVMEKSL</sequence>
<dbReference type="InterPro" id="IPR050832">
    <property type="entry name" value="Bact_Acetyltransf"/>
</dbReference>
<protein>
    <submittedName>
        <fullName evidence="4">GNAT family N-acetyltransferase</fullName>
    </submittedName>
</protein>
<evidence type="ECO:0000256" key="2">
    <source>
        <dbReference type="ARBA" id="ARBA00023315"/>
    </source>
</evidence>
<evidence type="ECO:0000256" key="1">
    <source>
        <dbReference type="ARBA" id="ARBA00022679"/>
    </source>
</evidence>
<feature type="domain" description="N-acetyltransferase" evidence="3">
    <location>
        <begin position="4"/>
        <end position="172"/>
    </location>
</feature>
<accession>A0ABW9ZWK4</accession>
<dbReference type="PROSITE" id="PS51186">
    <property type="entry name" value="GNAT"/>
    <property type="match status" value="1"/>
</dbReference>
<dbReference type="Pfam" id="PF00583">
    <property type="entry name" value="Acetyltransf_1"/>
    <property type="match status" value="1"/>
</dbReference>
<organism evidence="4 5">
    <name type="scientific">Sediminibacterium roseum</name>
    <dbReference type="NCBI Taxonomy" id="1978412"/>
    <lineage>
        <taxon>Bacteria</taxon>
        <taxon>Pseudomonadati</taxon>
        <taxon>Bacteroidota</taxon>
        <taxon>Chitinophagia</taxon>
        <taxon>Chitinophagales</taxon>
        <taxon>Chitinophagaceae</taxon>
        <taxon>Sediminibacterium</taxon>
    </lineage>
</organism>
<evidence type="ECO:0000259" key="3">
    <source>
        <dbReference type="PROSITE" id="PS51186"/>
    </source>
</evidence>
<dbReference type="PANTHER" id="PTHR43877:SF2">
    <property type="entry name" value="AMINOALKYLPHOSPHONATE N-ACETYLTRANSFERASE-RELATED"/>
    <property type="match status" value="1"/>
</dbReference>
<dbReference type="EMBL" id="JAACJS010000011">
    <property type="protein sequence ID" value="NCI49598.1"/>
    <property type="molecule type" value="Genomic_DNA"/>
</dbReference>
<dbReference type="PANTHER" id="PTHR43877">
    <property type="entry name" value="AMINOALKYLPHOSPHONATE N-ACETYLTRANSFERASE-RELATED-RELATED"/>
    <property type="match status" value="1"/>
</dbReference>
<comment type="caution">
    <text evidence="4">The sequence shown here is derived from an EMBL/GenBank/DDBJ whole genome shotgun (WGS) entry which is preliminary data.</text>
</comment>
<dbReference type="Proteomes" id="UP000753802">
    <property type="component" value="Unassembled WGS sequence"/>
</dbReference>
<dbReference type="Gene3D" id="3.40.630.30">
    <property type="match status" value="1"/>
</dbReference>
<keyword evidence="1" id="KW-0808">Transferase</keyword>
<evidence type="ECO:0000313" key="4">
    <source>
        <dbReference type="EMBL" id="NCI49598.1"/>
    </source>
</evidence>
<dbReference type="InterPro" id="IPR016181">
    <property type="entry name" value="Acyl_CoA_acyltransferase"/>
</dbReference>
<dbReference type="SUPFAM" id="SSF55729">
    <property type="entry name" value="Acyl-CoA N-acyltransferases (Nat)"/>
    <property type="match status" value="1"/>
</dbReference>
<keyword evidence="5" id="KW-1185">Reference proteome</keyword>
<reference evidence="4 5" key="1">
    <citation type="submission" date="2020-01" db="EMBL/GenBank/DDBJ databases">
        <title>Genome analysis.</title>
        <authorList>
            <person name="Wu S."/>
            <person name="Wang G."/>
        </authorList>
    </citation>
    <scope>NUCLEOTIDE SEQUENCE [LARGE SCALE GENOMIC DNA]</scope>
    <source>
        <strain evidence="4 5">SYL130</strain>
    </source>
</reference>
<dbReference type="InterPro" id="IPR000182">
    <property type="entry name" value="GNAT_dom"/>
</dbReference>
<dbReference type="RefSeq" id="WP_161817912.1">
    <property type="nucleotide sequence ID" value="NZ_JAACJS010000011.1"/>
</dbReference>
<keyword evidence="2" id="KW-0012">Acyltransferase</keyword>
<proteinExistence type="predicted"/>
<name>A0ABW9ZWK4_9BACT</name>
<evidence type="ECO:0000313" key="5">
    <source>
        <dbReference type="Proteomes" id="UP000753802"/>
    </source>
</evidence>
<dbReference type="CDD" id="cd04301">
    <property type="entry name" value="NAT_SF"/>
    <property type="match status" value="1"/>
</dbReference>